<dbReference type="Proteomes" id="UP000572540">
    <property type="component" value="Unassembled WGS sequence"/>
</dbReference>
<protein>
    <submittedName>
        <fullName evidence="1">Uncharacterized protein</fullName>
    </submittedName>
</protein>
<reference evidence="1 2" key="1">
    <citation type="submission" date="2020-07" db="EMBL/GenBank/DDBJ databases">
        <title>Exploring microbial biodiversity for novel pathways involved in the catabolism of aromatic compounds derived from lignin.</title>
        <authorList>
            <person name="Elkins J."/>
        </authorList>
    </citation>
    <scope>NUCLEOTIDE SEQUENCE [LARGE SCALE GENOMIC DNA]</scope>
    <source>
        <strain evidence="1 2">H2C3B</strain>
    </source>
</reference>
<evidence type="ECO:0000313" key="2">
    <source>
        <dbReference type="Proteomes" id="UP000572540"/>
    </source>
</evidence>
<gene>
    <name evidence="1" type="ORF">GGD41_005383</name>
</gene>
<dbReference type="RefSeq" id="WP_179707099.1">
    <property type="nucleotide sequence ID" value="NZ_JACCAU010000001.1"/>
</dbReference>
<accession>A0A7Z0B332</accession>
<name>A0A7Z0B332_9BURK</name>
<evidence type="ECO:0000313" key="1">
    <source>
        <dbReference type="EMBL" id="NYH18155.1"/>
    </source>
</evidence>
<dbReference type="EMBL" id="JACCAU010000001">
    <property type="protein sequence ID" value="NYH18155.1"/>
    <property type="molecule type" value="Genomic_DNA"/>
</dbReference>
<proteinExistence type="predicted"/>
<dbReference type="AlphaFoldDB" id="A0A7Z0B332"/>
<comment type="caution">
    <text evidence="1">The sequence shown here is derived from an EMBL/GenBank/DDBJ whole genome shotgun (WGS) entry which is preliminary data.</text>
</comment>
<organism evidence="1 2">
    <name type="scientific">Paraburkholderia bryophila</name>
    <dbReference type="NCBI Taxonomy" id="420952"/>
    <lineage>
        <taxon>Bacteria</taxon>
        <taxon>Pseudomonadati</taxon>
        <taxon>Pseudomonadota</taxon>
        <taxon>Betaproteobacteria</taxon>
        <taxon>Burkholderiales</taxon>
        <taxon>Burkholderiaceae</taxon>
        <taxon>Paraburkholderia</taxon>
    </lineage>
</organism>
<sequence>MLHPAAPETAGNSLSQPIPSIIMAAAWVNQIAKKRRKMLEIGHFNSFSNISCSKQP</sequence>